<evidence type="ECO:0000313" key="2">
    <source>
        <dbReference type="Proteomes" id="UP000239340"/>
    </source>
</evidence>
<name>A0A2L0H9Y4_RHIFR</name>
<protein>
    <submittedName>
        <fullName evidence="1">Uncharacterized protein</fullName>
    </submittedName>
</protein>
<dbReference type="RefSeq" id="WP_104840052.1">
    <property type="nucleotide sequence ID" value="NZ_CP024308.1"/>
</dbReference>
<accession>A0A2L0H9Y4</accession>
<sequence>MDPTDVQKHLVDVLTAIQAISQEVCPTLDPTVRPAEELPKFNSKVWPVAAGMLGAALGKEIPPDVNIFVDDATKQALTIAQTVALVCTLIKQLDAQAAVAAA</sequence>
<gene>
    <name evidence="1" type="ORF">NXT3_PA00011</name>
</gene>
<geneLocation type="plasmid" evidence="2">
    <name>psfrenxt3a</name>
</geneLocation>
<proteinExistence type="predicted"/>
<reference evidence="1 2" key="1">
    <citation type="submission" date="2017-10" db="EMBL/GenBank/DDBJ databases">
        <title>Analysis of the genome sequences of Rhizobium populations associated to common bean (phaseolus vulgaris).</title>
        <authorList>
            <person name="Bustos P."/>
            <person name="Santamaria R.I."/>
            <person name="Miranda-Sanchez F."/>
            <person name="Perez-Carrascal O."/>
            <person name="Juarez S."/>
            <person name="Lozano L."/>
            <person name="Martinez-Flores I."/>
            <person name="Vinuesa P."/>
            <person name="Martinez-Romero E."/>
            <person name="Cevallos M.A."/>
            <person name="Romero D."/>
            <person name="Davila G."/>
            <person name="Gonzalez V."/>
        </authorList>
    </citation>
    <scope>NUCLEOTIDE SEQUENCE [LARGE SCALE GENOMIC DNA]</scope>
    <source>
        <strain evidence="1 2">NXT3</strain>
        <plasmid evidence="2">Plasmid psfrenxt3a</plasmid>
    </source>
</reference>
<organism evidence="1 2">
    <name type="scientific">Rhizobium fredii</name>
    <name type="common">Sinorhizobium fredii</name>
    <dbReference type="NCBI Taxonomy" id="380"/>
    <lineage>
        <taxon>Bacteria</taxon>
        <taxon>Pseudomonadati</taxon>
        <taxon>Pseudomonadota</taxon>
        <taxon>Alphaproteobacteria</taxon>
        <taxon>Hyphomicrobiales</taxon>
        <taxon>Rhizobiaceae</taxon>
        <taxon>Sinorhizobium/Ensifer group</taxon>
        <taxon>Sinorhizobium</taxon>
    </lineage>
</organism>
<dbReference type="Proteomes" id="UP000239340">
    <property type="component" value="Plasmid pSfreNXT3a"/>
</dbReference>
<dbReference type="EMBL" id="CP024308">
    <property type="protein sequence ID" value="AUX78308.1"/>
    <property type="molecule type" value="Genomic_DNA"/>
</dbReference>
<dbReference type="AlphaFoldDB" id="A0A2L0H9Y4"/>
<keyword evidence="1" id="KW-0614">Plasmid</keyword>
<evidence type="ECO:0000313" key="1">
    <source>
        <dbReference type="EMBL" id="AUX78308.1"/>
    </source>
</evidence>